<dbReference type="SUPFAM" id="SSF55073">
    <property type="entry name" value="Nucleotide cyclase"/>
    <property type="match status" value="1"/>
</dbReference>
<dbReference type="SUPFAM" id="SSF141868">
    <property type="entry name" value="EAL domain-like"/>
    <property type="match status" value="1"/>
</dbReference>
<dbReference type="PROSITE" id="PS50883">
    <property type="entry name" value="EAL"/>
    <property type="match status" value="1"/>
</dbReference>
<dbReference type="Proteomes" id="UP001220530">
    <property type="component" value="Chromosome"/>
</dbReference>
<dbReference type="InterPro" id="IPR035919">
    <property type="entry name" value="EAL_sf"/>
</dbReference>
<sequence length="334" mass="35684">MAVSAKPSGGPLAASAPIGASATQSVYAPLADSGSEHIGRFDHVTHLPSRLQFDEYFAWRRDSAEDRPGTLILVTLADARHYNEVLRALGIAFAENFVRAGARLLTSLLPTTTPIFHVSVLSFAFIIDQLCLDAHPEIATIIAHSFADAINVDVIPIKTQVGVGLLPINAVRTAAESLRAVLTAAQDSRRTDIGIAFYNHGSDAAHLRAFRILADLPAAIADSGQLALNFQPRIQLQTGQCKGAEALLRWTHPDLGPISPAEFIPLVEQTALIGPLTDWVINTAMATNRALLDQGHSLRVSINASPVNLSEPGFDQALLSSCNAHGLEPCHIEP</sequence>
<dbReference type="RefSeq" id="WP_282218051.1">
    <property type="nucleotide sequence ID" value="NZ_CP118246.1"/>
</dbReference>
<dbReference type="Pfam" id="PF00563">
    <property type="entry name" value="EAL"/>
    <property type="match status" value="1"/>
</dbReference>
<dbReference type="SMART" id="SM00052">
    <property type="entry name" value="EAL"/>
    <property type="match status" value="1"/>
</dbReference>
<dbReference type="SMART" id="SM00267">
    <property type="entry name" value="GGDEF"/>
    <property type="match status" value="1"/>
</dbReference>
<proteinExistence type="predicted"/>
<dbReference type="Gene3D" id="3.20.20.450">
    <property type="entry name" value="EAL domain"/>
    <property type="match status" value="1"/>
</dbReference>
<dbReference type="CDD" id="cd01948">
    <property type="entry name" value="EAL"/>
    <property type="match status" value="1"/>
</dbReference>
<evidence type="ECO:0000259" key="1">
    <source>
        <dbReference type="PROSITE" id="PS50883"/>
    </source>
</evidence>
<accession>A0ABY7YK27</accession>
<dbReference type="Gene3D" id="3.30.70.270">
    <property type="match status" value="1"/>
</dbReference>
<dbReference type="PANTHER" id="PTHR33121:SF19">
    <property type="entry name" value="CYCLIC DI-GMP PHOSPHODIESTERASE PA2567"/>
    <property type="match status" value="1"/>
</dbReference>
<dbReference type="EMBL" id="CP118246">
    <property type="protein sequence ID" value="WDR01641.1"/>
    <property type="molecule type" value="Genomic_DNA"/>
</dbReference>
<reference evidence="2 3" key="1">
    <citation type="submission" date="2023-02" db="EMBL/GenBank/DDBJ databases">
        <title>Devosia algicola sp. nov., isolated from the phycosphere of marine algae.</title>
        <authorList>
            <person name="Kim J.M."/>
            <person name="Lee J.K."/>
            <person name="Choi B.J."/>
            <person name="Bayburt H."/>
            <person name="Jeon C.O."/>
        </authorList>
    </citation>
    <scope>NUCLEOTIDE SEQUENCE [LARGE SCALE GENOMIC DNA]</scope>
    <source>
        <strain evidence="2 3">G20-9</strain>
    </source>
</reference>
<feature type="domain" description="EAL" evidence="1">
    <location>
        <begin position="209"/>
        <end position="334"/>
    </location>
</feature>
<dbReference type="InterPro" id="IPR001633">
    <property type="entry name" value="EAL_dom"/>
</dbReference>
<keyword evidence="3" id="KW-1185">Reference proteome</keyword>
<dbReference type="PANTHER" id="PTHR33121">
    <property type="entry name" value="CYCLIC DI-GMP PHOSPHODIESTERASE PDEF"/>
    <property type="match status" value="1"/>
</dbReference>
<organism evidence="2 3">
    <name type="scientific">Devosia algicola</name>
    <dbReference type="NCBI Taxonomy" id="3026418"/>
    <lineage>
        <taxon>Bacteria</taxon>
        <taxon>Pseudomonadati</taxon>
        <taxon>Pseudomonadota</taxon>
        <taxon>Alphaproteobacteria</taxon>
        <taxon>Hyphomicrobiales</taxon>
        <taxon>Devosiaceae</taxon>
        <taxon>Devosia</taxon>
    </lineage>
</organism>
<dbReference type="InterPro" id="IPR043128">
    <property type="entry name" value="Rev_trsase/Diguanyl_cyclase"/>
</dbReference>
<dbReference type="InterPro" id="IPR050706">
    <property type="entry name" value="Cyclic-di-GMP_PDE-like"/>
</dbReference>
<dbReference type="InterPro" id="IPR000160">
    <property type="entry name" value="GGDEF_dom"/>
</dbReference>
<gene>
    <name evidence="2" type="ORF">PSQ19_12830</name>
</gene>
<name>A0ABY7YK27_9HYPH</name>
<evidence type="ECO:0000313" key="3">
    <source>
        <dbReference type="Proteomes" id="UP001220530"/>
    </source>
</evidence>
<evidence type="ECO:0000313" key="2">
    <source>
        <dbReference type="EMBL" id="WDR01641.1"/>
    </source>
</evidence>
<dbReference type="InterPro" id="IPR029787">
    <property type="entry name" value="Nucleotide_cyclase"/>
</dbReference>
<protein>
    <submittedName>
        <fullName evidence="2">EAL domain-containing protein</fullName>
    </submittedName>
</protein>
<dbReference type="Pfam" id="PF00990">
    <property type="entry name" value="GGDEF"/>
    <property type="match status" value="1"/>
</dbReference>